<keyword evidence="1" id="KW-0808">Transferase</keyword>
<sequence>MSLNYALVVNGPAYGTQSARSAYQFALA</sequence>
<dbReference type="GO" id="GO:0016740">
    <property type="term" value="F:transferase activity"/>
    <property type="evidence" value="ECO:0007669"/>
    <property type="project" value="UniProtKB-KW"/>
</dbReference>
<dbReference type="EMBL" id="JABXOR010000911">
    <property type="protein sequence ID" value="NVP01432.1"/>
    <property type="molecule type" value="Genomic_DNA"/>
</dbReference>
<feature type="non-terminal residue" evidence="1">
    <location>
        <position position="28"/>
    </location>
</feature>
<dbReference type="Gene3D" id="3.40.1260.10">
    <property type="entry name" value="DsrEFH-like"/>
    <property type="match status" value="1"/>
</dbReference>
<evidence type="ECO:0000313" key="1">
    <source>
        <dbReference type="EMBL" id="NVP01432.1"/>
    </source>
</evidence>
<protein>
    <submittedName>
        <fullName evidence="1">Sulfurtransferase TusD</fullName>
    </submittedName>
</protein>
<gene>
    <name evidence="1" type="ORF">HWA77_14555</name>
</gene>
<organism evidence="1 2">
    <name type="scientific">Photobacterium damselae subsp. damselae</name>
    <name type="common">Listonella damsela</name>
    <dbReference type="NCBI Taxonomy" id="85581"/>
    <lineage>
        <taxon>Bacteria</taxon>
        <taxon>Pseudomonadati</taxon>
        <taxon>Pseudomonadota</taxon>
        <taxon>Gammaproteobacteria</taxon>
        <taxon>Vibrionales</taxon>
        <taxon>Vibrionaceae</taxon>
        <taxon>Photobacterium</taxon>
    </lineage>
</organism>
<reference evidence="1 2" key="1">
    <citation type="submission" date="2020-06" db="EMBL/GenBank/DDBJ databases">
        <title>Photobacterium damselae subsp. damselae comparative genomics.</title>
        <authorList>
            <person name="Osorio C.R."/>
        </authorList>
    </citation>
    <scope>NUCLEOTIDE SEQUENCE [LARGE SCALE GENOMIC DNA]</scope>
    <source>
        <strain evidence="1 2">TW250/03</strain>
    </source>
</reference>
<evidence type="ECO:0000313" key="2">
    <source>
        <dbReference type="Proteomes" id="UP000533429"/>
    </source>
</evidence>
<comment type="caution">
    <text evidence="1">The sequence shown here is derived from an EMBL/GenBank/DDBJ whole genome shotgun (WGS) entry which is preliminary data.</text>
</comment>
<dbReference type="AlphaFoldDB" id="A0A850QSN6"/>
<accession>A0A850QSN6</accession>
<dbReference type="Proteomes" id="UP000533429">
    <property type="component" value="Unassembled WGS sequence"/>
</dbReference>
<dbReference type="InterPro" id="IPR027396">
    <property type="entry name" value="DsrEFH-like"/>
</dbReference>
<name>A0A850QSN6_PHODD</name>
<proteinExistence type="predicted"/>